<feature type="transmembrane region" description="Helical" evidence="2">
    <location>
        <begin position="239"/>
        <end position="261"/>
    </location>
</feature>
<feature type="compositionally biased region" description="Polar residues" evidence="1">
    <location>
        <begin position="277"/>
        <end position="294"/>
    </location>
</feature>
<organism evidence="3 4">
    <name type="scientific">Monosporascus cannonballus</name>
    <dbReference type="NCBI Taxonomy" id="155416"/>
    <lineage>
        <taxon>Eukaryota</taxon>
        <taxon>Fungi</taxon>
        <taxon>Dikarya</taxon>
        <taxon>Ascomycota</taxon>
        <taxon>Pezizomycotina</taxon>
        <taxon>Sordariomycetes</taxon>
        <taxon>Xylariomycetidae</taxon>
        <taxon>Xylariales</taxon>
        <taxon>Xylariales incertae sedis</taxon>
        <taxon>Monosporascus</taxon>
    </lineage>
</organism>
<reference evidence="3 4" key="1">
    <citation type="submission" date="2018-06" db="EMBL/GenBank/DDBJ databases">
        <title>Complete Genomes of Monosporascus.</title>
        <authorList>
            <person name="Robinson A.J."/>
            <person name="Natvig D.O."/>
        </authorList>
    </citation>
    <scope>NUCLEOTIDE SEQUENCE [LARGE SCALE GENOMIC DNA]</scope>
    <source>
        <strain evidence="3 4">CBS 609.92</strain>
    </source>
</reference>
<feature type="compositionally biased region" description="Low complexity" evidence="1">
    <location>
        <begin position="210"/>
        <end position="221"/>
    </location>
</feature>
<protein>
    <submittedName>
        <fullName evidence="3">Uncharacterized protein</fullName>
    </submittedName>
</protein>
<name>A0ABY0GU23_9PEZI</name>
<evidence type="ECO:0000256" key="2">
    <source>
        <dbReference type="SAM" id="Phobius"/>
    </source>
</evidence>
<comment type="caution">
    <text evidence="3">The sequence shown here is derived from an EMBL/GenBank/DDBJ whole genome shotgun (WGS) entry which is preliminary data.</text>
</comment>
<keyword evidence="2" id="KW-0472">Membrane</keyword>
<dbReference type="Proteomes" id="UP000294003">
    <property type="component" value="Unassembled WGS sequence"/>
</dbReference>
<sequence>MESHQDDYDDGHSRYNTPPVATTTYAVADDPVAAVAGYAAMTNAPALVTRFAAPAACAADWYYDKGSSAHVFSDAAHNPRWSLCQPYNATGGTYSAGVCPSSSEFKRATRYRWNEDDIYVGACCGSSSTLSSLAGSQNACFYTKVPNPSIVATMLLENGDSTHVTITTEVTVVATPLFMIWHERDTSLLAESDARSLQAVMGLAPTSRLTTPGATATPTPGSESDRDDGEPDHDRTKTLVAWIIAGVAVAALVAVACFLLWRRRTRKQTNAERFTGPRNNGSSYDQSHAANRSTELGAGPSATQVGSDIELDLPEHVEMKALRSEVNRIYLECVAHAGIRSTELKTGRSDFNEGHGVGLSVFGRWHWAAFLGHSLVSATPCDSPTPRVA</sequence>
<gene>
    <name evidence="3" type="ORF">DL762_009359</name>
</gene>
<evidence type="ECO:0000256" key="1">
    <source>
        <dbReference type="SAM" id="MobiDB-lite"/>
    </source>
</evidence>
<dbReference type="EMBL" id="QJNS01000478">
    <property type="protein sequence ID" value="RYO77288.1"/>
    <property type="molecule type" value="Genomic_DNA"/>
</dbReference>
<evidence type="ECO:0000313" key="4">
    <source>
        <dbReference type="Proteomes" id="UP000294003"/>
    </source>
</evidence>
<accession>A0ABY0GU23</accession>
<feature type="region of interest" description="Disordered" evidence="1">
    <location>
        <begin position="207"/>
        <end position="233"/>
    </location>
</feature>
<keyword evidence="2" id="KW-0812">Transmembrane</keyword>
<feature type="region of interest" description="Disordered" evidence="1">
    <location>
        <begin position="271"/>
        <end position="302"/>
    </location>
</feature>
<proteinExistence type="predicted"/>
<keyword evidence="2" id="KW-1133">Transmembrane helix</keyword>
<keyword evidence="4" id="KW-1185">Reference proteome</keyword>
<evidence type="ECO:0000313" key="3">
    <source>
        <dbReference type="EMBL" id="RYO77288.1"/>
    </source>
</evidence>